<dbReference type="EMBL" id="QBUD01000005">
    <property type="protein sequence ID" value="PUB14985.1"/>
    <property type="molecule type" value="Genomic_DNA"/>
</dbReference>
<reference evidence="1 2" key="1">
    <citation type="submission" date="2018-04" db="EMBL/GenBank/DDBJ databases">
        <title>Genomic Encyclopedia of Archaeal and Bacterial Type Strains, Phase II (KMG-II): from individual species to whole genera.</title>
        <authorList>
            <person name="Goeker M."/>
        </authorList>
    </citation>
    <scope>NUCLEOTIDE SEQUENCE [LARGE SCALE GENOMIC DNA]</scope>
    <source>
        <strain evidence="1 2">DSM 29955</strain>
    </source>
</reference>
<dbReference type="Proteomes" id="UP000244523">
    <property type="component" value="Unassembled WGS sequence"/>
</dbReference>
<evidence type="ECO:0000313" key="2">
    <source>
        <dbReference type="Proteomes" id="UP000244523"/>
    </source>
</evidence>
<comment type="caution">
    <text evidence="1">The sequence shown here is derived from an EMBL/GenBank/DDBJ whole genome shotgun (WGS) entry which is preliminary data.</text>
</comment>
<protein>
    <submittedName>
        <fullName evidence="1">Uncharacterized protein</fullName>
    </submittedName>
</protein>
<dbReference type="OrthoDB" id="5465390at2"/>
<gene>
    <name evidence="1" type="ORF">C8N45_105208</name>
</gene>
<organism evidence="1 2">
    <name type="scientific">Yoonia sediminilitoris</name>
    <dbReference type="NCBI Taxonomy" id="1286148"/>
    <lineage>
        <taxon>Bacteria</taxon>
        <taxon>Pseudomonadati</taxon>
        <taxon>Pseudomonadota</taxon>
        <taxon>Alphaproteobacteria</taxon>
        <taxon>Rhodobacterales</taxon>
        <taxon>Paracoccaceae</taxon>
        <taxon>Yoonia</taxon>
    </lineage>
</organism>
<name>A0A2T6KHL9_9RHOB</name>
<dbReference type="AlphaFoldDB" id="A0A2T6KHL9"/>
<evidence type="ECO:0000313" key="1">
    <source>
        <dbReference type="EMBL" id="PUB14985.1"/>
    </source>
</evidence>
<sequence>MSPAVSVLQLDTDFPRVPGDVGCPATYCGTVEVIRIPNATVGSIVIDRPDLINITPFEKALHKARGDLVVTSCGFLSTWQEHLSARSQKPFISSALTALDALSQHFAPQELLILTFDANSLMRQHLGTHPDYLESVVGLPKQMELYQVISQNRTALDVERVAAEMTGFIRSVQRTCHKHILLECTNLPPYKAALRQAAGLPISDILTCIEARQPGTIQPRFLD</sequence>
<accession>A0A2T6KHL9</accession>
<proteinExistence type="predicted"/>
<keyword evidence="2" id="KW-1185">Reference proteome</keyword>